<evidence type="ECO:0000256" key="1">
    <source>
        <dbReference type="ARBA" id="ARBA00033345"/>
    </source>
</evidence>
<dbReference type="SUPFAM" id="SSF48371">
    <property type="entry name" value="ARM repeat"/>
    <property type="match status" value="1"/>
</dbReference>
<dbReference type="WBParaSite" id="SBAD_0001170801-mRNA-1">
    <property type="protein sequence ID" value="SBAD_0001170801-mRNA-1"/>
    <property type="gene ID" value="SBAD_0001170801"/>
</dbReference>
<dbReference type="AlphaFoldDB" id="A0A183J626"/>
<dbReference type="GO" id="GO:0005669">
    <property type="term" value="C:transcription factor TFIID complex"/>
    <property type="evidence" value="ECO:0007669"/>
    <property type="project" value="InterPro"/>
</dbReference>
<evidence type="ECO:0000313" key="5">
    <source>
        <dbReference type="WBParaSite" id="SBAD_0001170801-mRNA-1"/>
    </source>
</evidence>
<proteinExistence type="predicted"/>
<evidence type="ECO:0000259" key="2">
    <source>
        <dbReference type="Pfam" id="PF25577"/>
    </source>
</evidence>
<dbReference type="PANTHER" id="PTHR15137">
    <property type="entry name" value="TRANSCRIPTION INITIATION FACTOR TFIID"/>
    <property type="match status" value="1"/>
</dbReference>
<name>A0A183J626_9BILA</name>
<dbReference type="InterPro" id="IPR057991">
    <property type="entry name" value="TPR_TAF2_C"/>
</dbReference>
<dbReference type="GO" id="GO:0000976">
    <property type="term" value="F:transcription cis-regulatory region binding"/>
    <property type="evidence" value="ECO:0007669"/>
    <property type="project" value="TreeGrafter"/>
</dbReference>
<dbReference type="GO" id="GO:0016251">
    <property type="term" value="F:RNA polymerase II general transcription initiation factor activity"/>
    <property type="evidence" value="ECO:0007669"/>
    <property type="project" value="TreeGrafter"/>
</dbReference>
<dbReference type="GO" id="GO:0003682">
    <property type="term" value="F:chromatin binding"/>
    <property type="evidence" value="ECO:0007669"/>
    <property type="project" value="TreeGrafter"/>
</dbReference>
<dbReference type="OrthoDB" id="308861at2759"/>
<dbReference type="InterPro" id="IPR037813">
    <property type="entry name" value="TAF2"/>
</dbReference>
<dbReference type="InterPro" id="IPR016024">
    <property type="entry name" value="ARM-type_fold"/>
</dbReference>
<dbReference type="EMBL" id="UZAM01015461">
    <property type="protein sequence ID" value="VDP39153.1"/>
    <property type="molecule type" value="Genomic_DNA"/>
</dbReference>
<accession>A0A183J626</accession>
<protein>
    <recommendedName>
        <fullName evidence="1">Transcription initiation factor TFIID 150 kDa subunit</fullName>
    </recommendedName>
</protein>
<sequence length="420" mass="47641">MDLSALDPDSPVLWLWLDPDMVTISSIDVQQPDYQWQYQVRYERNVIAQLEALHVLPNFCSLQTHVAILDVIENEQYYYRVRCAACHCLAKVANKLITALTGPPALILLFRKMFGSKSCATIPRQNNFSNLQQYFVMLAIISSIAELRGPNGKCLMDTCIFLLDLLKYNDNSQNKYSDDCYRATLVDALGRVVGMPESASFLHFFQSPTASASDLFEGGAGGVPEVASNLVRRMLNTLLTQLSLDVLRPSYGRVVTWKCLEALMQFYISRVITCDFEIWLKFAACGNFSATRVRAAGCLVRLLKVTKDVGLFSKLLDLLDDKHDTAFRYRVIRLLCDHPPFTPKERVGNPLYCKDTFDRLCSMFIDIGPFADFWFHGALLDFIFLTFDRDRQLFLNLTSIHPPEAMLNRSAIAVTNESTL</sequence>
<dbReference type="Pfam" id="PF25577">
    <property type="entry name" value="TPR_TAF2_C"/>
    <property type="match status" value="1"/>
</dbReference>
<keyword evidence="4" id="KW-1185">Reference proteome</keyword>
<reference evidence="3 4" key="2">
    <citation type="submission" date="2018-11" db="EMBL/GenBank/DDBJ databases">
        <authorList>
            <consortium name="Pathogen Informatics"/>
        </authorList>
    </citation>
    <scope>NUCLEOTIDE SEQUENCE [LARGE SCALE GENOMIC DNA]</scope>
</reference>
<evidence type="ECO:0000313" key="3">
    <source>
        <dbReference type="EMBL" id="VDP39153.1"/>
    </source>
</evidence>
<reference evidence="5" key="1">
    <citation type="submission" date="2016-06" db="UniProtKB">
        <authorList>
            <consortium name="WormBaseParasite"/>
        </authorList>
    </citation>
    <scope>IDENTIFICATION</scope>
</reference>
<organism evidence="5">
    <name type="scientific">Soboliphyme baturini</name>
    <dbReference type="NCBI Taxonomy" id="241478"/>
    <lineage>
        <taxon>Eukaryota</taxon>
        <taxon>Metazoa</taxon>
        <taxon>Ecdysozoa</taxon>
        <taxon>Nematoda</taxon>
        <taxon>Enoplea</taxon>
        <taxon>Dorylaimia</taxon>
        <taxon>Dioctophymatida</taxon>
        <taxon>Dioctophymatoidea</taxon>
        <taxon>Soboliphymatidae</taxon>
        <taxon>Soboliphyme</taxon>
    </lineage>
</organism>
<dbReference type="GO" id="GO:0006367">
    <property type="term" value="P:transcription initiation at RNA polymerase II promoter"/>
    <property type="evidence" value="ECO:0007669"/>
    <property type="project" value="TreeGrafter"/>
</dbReference>
<evidence type="ECO:0000313" key="4">
    <source>
        <dbReference type="Proteomes" id="UP000270296"/>
    </source>
</evidence>
<dbReference type="Proteomes" id="UP000270296">
    <property type="component" value="Unassembled WGS sequence"/>
</dbReference>
<feature type="domain" description="Transcription initiation factor TFIID subunit 2 TPR repeats" evidence="2">
    <location>
        <begin position="33"/>
        <end position="398"/>
    </location>
</feature>
<gene>
    <name evidence="3" type="ORF">SBAD_LOCUS11323</name>
</gene>
<dbReference type="PANTHER" id="PTHR15137:SF9">
    <property type="entry name" value="TRANSCRIPTION INITIATION FACTOR TFIID SUBUNIT 2"/>
    <property type="match status" value="1"/>
</dbReference>